<reference evidence="1 2" key="1">
    <citation type="submission" date="2019-08" db="EMBL/GenBank/DDBJ databases">
        <title>Parahaliea maris sp. nov., isolated from the surface seawater.</title>
        <authorList>
            <person name="Liu Y."/>
        </authorList>
    </citation>
    <scope>NUCLEOTIDE SEQUENCE [LARGE SCALE GENOMIC DNA]</scope>
    <source>
        <strain evidence="1 2">S2-26</strain>
    </source>
</reference>
<evidence type="ECO:0000313" key="2">
    <source>
        <dbReference type="Proteomes" id="UP000321933"/>
    </source>
</evidence>
<proteinExistence type="predicted"/>
<dbReference type="RefSeq" id="WP_148064727.1">
    <property type="nucleotide sequence ID" value="NZ_VRYZ01000005.1"/>
</dbReference>
<dbReference type="OrthoDB" id="5516668at2"/>
<keyword evidence="1" id="KW-0808">Transferase</keyword>
<dbReference type="Proteomes" id="UP000321933">
    <property type="component" value="Unassembled WGS sequence"/>
</dbReference>
<dbReference type="AlphaFoldDB" id="A0A5C8ZUX4"/>
<accession>A0A5C8ZUX4</accession>
<dbReference type="InterPro" id="IPR036282">
    <property type="entry name" value="Glutathione-S-Trfase_C_sf"/>
</dbReference>
<organism evidence="1 2">
    <name type="scientific">Parahaliea aestuarii</name>
    <dbReference type="NCBI Taxonomy" id="1852021"/>
    <lineage>
        <taxon>Bacteria</taxon>
        <taxon>Pseudomonadati</taxon>
        <taxon>Pseudomonadota</taxon>
        <taxon>Gammaproteobacteria</taxon>
        <taxon>Cellvibrionales</taxon>
        <taxon>Halieaceae</taxon>
        <taxon>Parahaliea</taxon>
    </lineage>
</organism>
<name>A0A5C8ZUX4_9GAMM</name>
<gene>
    <name evidence="1" type="ORF">FVW59_12750</name>
</gene>
<dbReference type="Gene3D" id="1.20.1050.10">
    <property type="match status" value="1"/>
</dbReference>
<dbReference type="Gene3D" id="3.40.30.10">
    <property type="entry name" value="Glutaredoxin"/>
    <property type="match status" value="1"/>
</dbReference>
<dbReference type="EMBL" id="VRYZ01000005">
    <property type="protein sequence ID" value="TXS91071.1"/>
    <property type="molecule type" value="Genomic_DNA"/>
</dbReference>
<comment type="caution">
    <text evidence="1">The sequence shown here is derived from an EMBL/GenBank/DDBJ whole genome shotgun (WGS) entry which is preliminary data.</text>
</comment>
<evidence type="ECO:0000313" key="1">
    <source>
        <dbReference type="EMBL" id="TXS91071.1"/>
    </source>
</evidence>
<protein>
    <submittedName>
        <fullName evidence="1">Glutathione S-transferase family protein</fullName>
    </submittedName>
</protein>
<dbReference type="GO" id="GO:0016740">
    <property type="term" value="F:transferase activity"/>
    <property type="evidence" value="ECO:0007669"/>
    <property type="project" value="UniProtKB-KW"/>
</dbReference>
<dbReference type="SUPFAM" id="SSF47616">
    <property type="entry name" value="GST C-terminal domain-like"/>
    <property type="match status" value="1"/>
</dbReference>
<keyword evidence="2" id="KW-1185">Reference proteome</keyword>
<sequence length="254" mass="27370">MDYSSVEEARELPGLKLVLTAGVPGPWGEAAKGILSHKRLDYLPVRQDAGQANDSLRAWTGQDSAPVLVGEALPPVSHWLDILLHAERLAPDSPLLPRAMAQRAEAIGLCALIAGVNGFGWQRRLQLLTPGMQLDEPPEAVARMAQKYGWSAAAAASAQGELESISGHLDAVLAAAEEGGGEYFVGNRLGAADIYWATFATMIDPLPEDLCPMPAFMRSTYGSGGEAVQALLTPRLRAHRDRIYQRHLDLPLDF</sequence>